<dbReference type="InterPro" id="IPR015422">
    <property type="entry name" value="PyrdxlP-dep_Trfase_small"/>
</dbReference>
<dbReference type="EC" id="4.1.1.81" evidence="4"/>
<protein>
    <recommendedName>
        <fullName evidence="4">threonine-phosphate decarboxylase</fullName>
        <ecNumber evidence="4">4.1.1.81</ecNumber>
    </recommendedName>
    <alternativeName>
        <fullName evidence="8">L-threonine-O-3-phosphate decarboxylase</fullName>
    </alternativeName>
</protein>
<gene>
    <name evidence="11" type="primary">cobD</name>
    <name evidence="11" type="ORF">MTR62_14895</name>
</gene>
<dbReference type="InterPro" id="IPR015424">
    <property type="entry name" value="PyrdxlP-dep_Trfase"/>
</dbReference>
<dbReference type="NCBIfam" id="TIGR01140">
    <property type="entry name" value="L_thr_O3P_dcar"/>
    <property type="match status" value="1"/>
</dbReference>
<comment type="caution">
    <text evidence="11">The sequence shown here is derived from an EMBL/GenBank/DDBJ whole genome shotgun (WGS) entry which is preliminary data.</text>
</comment>
<dbReference type="InterPro" id="IPR004839">
    <property type="entry name" value="Aminotransferase_I/II_large"/>
</dbReference>
<evidence type="ECO:0000313" key="12">
    <source>
        <dbReference type="Proteomes" id="UP001162881"/>
    </source>
</evidence>
<reference evidence="11" key="1">
    <citation type="submission" date="2022-03" db="EMBL/GenBank/DDBJ databases">
        <title>Identification of a novel bacterium isolated from mangrove sediments.</title>
        <authorList>
            <person name="Pan X."/>
        </authorList>
    </citation>
    <scope>NUCLEOTIDE SEQUENCE</scope>
    <source>
        <strain evidence="11">B1949</strain>
    </source>
</reference>
<evidence type="ECO:0000256" key="3">
    <source>
        <dbReference type="ARBA" id="ARBA00004953"/>
    </source>
</evidence>
<keyword evidence="7 11" id="KW-0456">Lyase</keyword>
<evidence type="ECO:0000259" key="10">
    <source>
        <dbReference type="Pfam" id="PF00155"/>
    </source>
</evidence>
<dbReference type="Gene3D" id="3.40.640.10">
    <property type="entry name" value="Type I PLP-dependent aspartate aminotransferase-like (Major domain)"/>
    <property type="match status" value="1"/>
</dbReference>
<dbReference type="InterPro" id="IPR005860">
    <property type="entry name" value="CobD"/>
</dbReference>
<comment type="cofactor">
    <cofactor evidence="1">
        <name>pyridoxal 5'-phosphate</name>
        <dbReference type="ChEBI" id="CHEBI:597326"/>
    </cofactor>
</comment>
<evidence type="ECO:0000256" key="4">
    <source>
        <dbReference type="ARBA" id="ARBA00012285"/>
    </source>
</evidence>
<dbReference type="EMBL" id="JALHLF010000069">
    <property type="protein sequence ID" value="MCJ2183972.1"/>
    <property type="molecule type" value="Genomic_DNA"/>
</dbReference>
<sequence length="332" mass="35552">MNRATPAWTWHGGNLAAAAAHFGGDPKAWIDLSTGINPAPWPIPRTLAIDWHSLPAPQALAALESTAAGYFGTDPDCVCAVPGSEVGLRLVGQQLGASGPAYALTPGYRTHHAMIEGIRPLPVTNLEAADAATLVLANPTNPDGRRFATADLAHWLERRGTNGWLVLDEAFADVFEEPGLAPRVHAEQRLIVLRSLGKFFGLAGVRLGFVLGPPEFVAALRAMLGSWPLSAAAIAIGEAAYSDHAWIVQTRRRLREQAEALDALLRRCGLEPQGACPLFRMVHHPDAAALFERLARHAILTRPFAQDPTALRLGLPANTAAMTRLEQALQDG</sequence>
<dbReference type="PANTHER" id="PTHR42885">
    <property type="entry name" value="HISTIDINOL-PHOSPHATE AMINOTRANSFERASE-RELATED"/>
    <property type="match status" value="1"/>
</dbReference>
<proteinExistence type="predicted"/>
<comment type="pathway">
    <text evidence="3">Cofactor biosynthesis; adenosylcobalamin biosynthesis.</text>
</comment>
<evidence type="ECO:0000256" key="8">
    <source>
        <dbReference type="ARBA" id="ARBA00029996"/>
    </source>
</evidence>
<dbReference type="Proteomes" id="UP001162881">
    <property type="component" value="Unassembled WGS sequence"/>
</dbReference>
<comment type="function">
    <text evidence="2">Decarboxylates L-threonine-O-3-phosphate to yield (R)-1-amino-2-propanol O-2-phosphate, the precursor for the linkage between the nucleotide loop and the corrin ring in cobalamin.</text>
</comment>
<dbReference type="PANTHER" id="PTHR42885:SF1">
    <property type="entry name" value="THREONINE-PHOSPHATE DECARBOXYLASE"/>
    <property type="match status" value="1"/>
</dbReference>
<evidence type="ECO:0000256" key="1">
    <source>
        <dbReference type="ARBA" id="ARBA00001933"/>
    </source>
</evidence>
<evidence type="ECO:0000313" key="11">
    <source>
        <dbReference type="EMBL" id="MCJ2183972.1"/>
    </source>
</evidence>
<evidence type="ECO:0000256" key="5">
    <source>
        <dbReference type="ARBA" id="ARBA00022573"/>
    </source>
</evidence>
<evidence type="ECO:0000256" key="2">
    <source>
        <dbReference type="ARBA" id="ARBA00003444"/>
    </source>
</evidence>
<name>A0ABT0BFX3_9SPHN</name>
<dbReference type="GO" id="GO:0048472">
    <property type="term" value="F:threonine-phosphate decarboxylase activity"/>
    <property type="evidence" value="ECO:0007669"/>
    <property type="project" value="UniProtKB-EC"/>
</dbReference>
<keyword evidence="12" id="KW-1185">Reference proteome</keyword>
<dbReference type="InterPro" id="IPR015421">
    <property type="entry name" value="PyrdxlP-dep_Trfase_major"/>
</dbReference>
<dbReference type="SUPFAM" id="SSF53383">
    <property type="entry name" value="PLP-dependent transferases"/>
    <property type="match status" value="1"/>
</dbReference>
<dbReference type="RefSeq" id="WP_244022331.1">
    <property type="nucleotide sequence ID" value="NZ_JALHLF010000069.1"/>
</dbReference>
<feature type="domain" description="Aminotransferase class I/classII large" evidence="10">
    <location>
        <begin position="128"/>
        <end position="320"/>
    </location>
</feature>
<evidence type="ECO:0000256" key="9">
    <source>
        <dbReference type="ARBA" id="ARBA00048531"/>
    </source>
</evidence>
<dbReference type="Pfam" id="PF00155">
    <property type="entry name" value="Aminotran_1_2"/>
    <property type="match status" value="1"/>
</dbReference>
<dbReference type="CDD" id="cd00609">
    <property type="entry name" value="AAT_like"/>
    <property type="match status" value="1"/>
</dbReference>
<dbReference type="Gene3D" id="3.90.1150.10">
    <property type="entry name" value="Aspartate Aminotransferase, domain 1"/>
    <property type="match status" value="1"/>
</dbReference>
<evidence type="ECO:0000256" key="7">
    <source>
        <dbReference type="ARBA" id="ARBA00023239"/>
    </source>
</evidence>
<evidence type="ECO:0000256" key="6">
    <source>
        <dbReference type="ARBA" id="ARBA00022898"/>
    </source>
</evidence>
<keyword evidence="6" id="KW-0663">Pyridoxal phosphate</keyword>
<organism evidence="11 12">
    <name type="scientific">Novosphingobium organovorum</name>
    <dbReference type="NCBI Taxonomy" id="2930092"/>
    <lineage>
        <taxon>Bacteria</taxon>
        <taxon>Pseudomonadati</taxon>
        <taxon>Pseudomonadota</taxon>
        <taxon>Alphaproteobacteria</taxon>
        <taxon>Sphingomonadales</taxon>
        <taxon>Sphingomonadaceae</taxon>
        <taxon>Novosphingobium</taxon>
    </lineage>
</organism>
<accession>A0ABT0BFX3</accession>
<keyword evidence="5" id="KW-0169">Cobalamin biosynthesis</keyword>
<comment type="catalytic activity">
    <reaction evidence="9">
        <text>O-phospho-L-threonine + H(+) = (R)-1-aminopropan-2-yl phosphate + CO2</text>
        <dbReference type="Rhea" id="RHEA:11492"/>
        <dbReference type="ChEBI" id="CHEBI:15378"/>
        <dbReference type="ChEBI" id="CHEBI:16526"/>
        <dbReference type="ChEBI" id="CHEBI:58563"/>
        <dbReference type="ChEBI" id="CHEBI:58675"/>
        <dbReference type="EC" id="4.1.1.81"/>
    </reaction>
</comment>